<dbReference type="CDD" id="cd04301">
    <property type="entry name" value="NAT_SF"/>
    <property type="match status" value="1"/>
</dbReference>
<dbReference type="Pfam" id="PF00583">
    <property type="entry name" value="Acetyltransf_1"/>
    <property type="match status" value="1"/>
</dbReference>
<dbReference type="InterPro" id="IPR016181">
    <property type="entry name" value="Acyl_CoA_acyltransferase"/>
</dbReference>
<keyword evidence="1" id="KW-0808">Transferase</keyword>
<dbReference type="GO" id="GO:0016747">
    <property type="term" value="F:acyltransferase activity, transferring groups other than amino-acyl groups"/>
    <property type="evidence" value="ECO:0007669"/>
    <property type="project" value="InterPro"/>
</dbReference>
<reference evidence="4 5" key="1">
    <citation type="journal article" date="2019" name="Int. J. Syst. Evol. Microbiol.">
        <title>The Global Catalogue of Microorganisms (GCM) 10K type strain sequencing project: providing services to taxonomists for standard genome sequencing and annotation.</title>
        <authorList>
            <consortium name="The Broad Institute Genomics Platform"/>
            <consortium name="The Broad Institute Genome Sequencing Center for Infectious Disease"/>
            <person name="Wu L."/>
            <person name="Ma J."/>
        </authorList>
    </citation>
    <scope>NUCLEOTIDE SEQUENCE [LARGE SCALE GENOMIC DNA]</scope>
    <source>
        <strain evidence="4 5">JCM 16328</strain>
    </source>
</reference>
<dbReference type="InterPro" id="IPR000182">
    <property type="entry name" value="GNAT_dom"/>
</dbReference>
<evidence type="ECO:0000256" key="2">
    <source>
        <dbReference type="ARBA" id="ARBA00023315"/>
    </source>
</evidence>
<dbReference type="Proteomes" id="UP001500420">
    <property type="component" value="Unassembled WGS sequence"/>
</dbReference>
<evidence type="ECO:0000313" key="4">
    <source>
        <dbReference type="EMBL" id="GAA0661372.1"/>
    </source>
</evidence>
<dbReference type="InterPro" id="IPR050832">
    <property type="entry name" value="Bact_Acetyltransf"/>
</dbReference>
<name>A0AAV3T562_9EURY</name>
<dbReference type="EMBL" id="BAAADV010000001">
    <property type="protein sequence ID" value="GAA0661372.1"/>
    <property type="molecule type" value="Genomic_DNA"/>
</dbReference>
<dbReference type="PANTHER" id="PTHR43877">
    <property type="entry name" value="AMINOALKYLPHOSPHONATE N-ACETYLTRANSFERASE-RELATED-RELATED"/>
    <property type="match status" value="1"/>
</dbReference>
<comment type="caution">
    <text evidence="4">The sequence shown here is derived from an EMBL/GenBank/DDBJ whole genome shotgun (WGS) entry which is preliminary data.</text>
</comment>
<dbReference type="PANTHER" id="PTHR43877:SF2">
    <property type="entry name" value="AMINOALKYLPHOSPHONATE N-ACETYLTRANSFERASE-RELATED"/>
    <property type="match status" value="1"/>
</dbReference>
<proteinExistence type="predicted"/>
<dbReference type="RefSeq" id="WP_343771943.1">
    <property type="nucleotide sequence ID" value="NZ_BAAADV010000001.1"/>
</dbReference>
<keyword evidence="5" id="KW-1185">Reference proteome</keyword>
<dbReference type="SUPFAM" id="SSF55729">
    <property type="entry name" value="Acyl-CoA N-acyltransferases (Nat)"/>
    <property type="match status" value="1"/>
</dbReference>
<evidence type="ECO:0000313" key="5">
    <source>
        <dbReference type="Proteomes" id="UP001500420"/>
    </source>
</evidence>
<organism evidence="4 5">
    <name type="scientific">Natronoarchaeum mannanilyticum</name>
    <dbReference type="NCBI Taxonomy" id="926360"/>
    <lineage>
        <taxon>Archaea</taxon>
        <taxon>Methanobacteriati</taxon>
        <taxon>Methanobacteriota</taxon>
        <taxon>Stenosarchaea group</taxon>
        <taxon>Halobacteria</taxon>
        <taxon>Halobacteriales</taxon>
        <taxon>Natronoarchaeaceae</taxon>
    </lineage>
</organism>
<sequence>MIVRRLREDDLTELVEDVWHPFAREMAELDSYNALVPRYEELTDEARSEAVAYRREQYQDDDHAIFLADWDGEIAGYAHVKDSETPKVFARGAEANISEVYVAPDHRGNGIAGEQMDRAEKWADDRDYEYVTLSVNADNETARQVYESRGYEPRRHKMDKRL</sequence>
<evidence type="ECO:0000259" key="3">
    <source>
        <dbReference type="PROSITE" id="PS51186"/>
    </source>
</evidence>
<accession>A0AAV3T562</accession>
<feature type="domain" description="N-acetyltransferase" evidence="3">
    <location>
        <begin position="27"/>
        <end position="162"/>
    </location>
</feature>
<dbReference type="Gene3D" id="3.40.630.30">
    <property type="match status" value="1"/>
</dbReference>
<dbReference type="AlphaFoldDB" id="A0AAV3T562"/>
<keyword evidence="2" id="KW-0012">Acyltransferase</keyword>
<gene>
    <name evidence="4" type="ORF">GCM10009020_01930</name>
</gene>
<evidence type="ECO:0000256" key="1">
    <source>
        <dbReference type="ARBA" id="ARBA00022679"/>
    </source>
</evidence>
<dbReference type="PROSITE" id="PS51186">
    <property type="entry name" value="GNAT"/>
    <property type="match status" value="1"/>
</dbReference>
<protein>
    <recommendedName>
        <fullName evidence="3">N-acetyltransferase domain-containing protein</fullName>
    </recommendedName>
</protein>